<dbReference type="GeneTree" id="ENSGT00980000199879"/>
<dbReference type="InterPro" id="IPR001909">
    <property type="entry name" value="KRAB"/>
</dbReference>
<dbReference type="AlphaFoldDB" id="A0A8D2JNW6"/>
<dbReference type="PROSITE" id="PS50805">
    <property type="entry name" value="KRAB"/>
    <property type="match status" value="1"/>
</dbReference>
<proteinExistence type="predicted"/>
<dbReference type="Ensembl" id="ENSSVLT00005025632.1">
    <property type="protein sequence ID" value="ENSSVLP00005023054.1"/>
    <property type="gene ID" value="ENSSVLG00005018332.1"/>
</dbReference>
<feature type="domain" description="KRAB" evidence="2">
    <location>
        <begin position="12"/>
        <end position="72"/>
    </location>
</feature>
<evidence type="ECO:0000256" key="1">
    <source>
        <dbReference type="SAM" id="MobiDB-lite"/>
    </source>
</evidence>
<dbReference type="SMART" id="SM00349">
    <property type="entry name" value="KRAB"/>
    <property type="match status" value="1"/>
</dbReference>
<dbReference type="Pfam" id="PF01352">
    <property type="entry name" value="KRAB"/>
    <property type="match status" value="1"/>
</dbReference>
<sequence length="72" mass="7571">VGAPSSAVPPQVSVDDVAVTFTQEEWGLALAQRMPYHSVMLETCRHLASLAGGRRGPVDAGASTSRSLEDHP</sequence>
<reference evidence="3" key="2">
    <citation type="submission" date="2025-09" db="UniProtKB">
        <authorList>
            <consortium name="Ensembl"/>
        </authorList>
    </citation>
    <scope>IDENTIFICATION</scope>
</reference>
<dbReference type="CDD" id="cd07765">
    <property type="entry name" value="KRAB_A-box"/>
    <property type="match status" value="1"/>
</dbReference>
<dbReference type="PANTHER" id="PTHR23232:SF142">
    <property type="entry name" value="GASTRULA ZINC FINGER PROTEIN XLCGF57.1-LIKE-RELATED"/>
    <property type="match status" value="1"/>
</dbReference>
<dbReference type="SUPFAM" id="SSF109640">
    <property type="entry name" value="KRAB domain (Kruppel-associated box)"/>
    <property type="match status" value="1"/>
</dbReference>
<dbReference type="GO" id="GO:0006355">
    <property type="term" value="P:regulation of DNA-templated transcription"/>
    <property type="evidence" value="ECO:0007669"/>
    <property type="project" value="InterPro"/>
</dbReference>
<dbReference type="PANTHER" id="PTHR23232">
    <property type="entry name" value="KRAB DOMAIN C2H2 ZINC FINGER"/>
    <property type="match status" value="1"/>
</dbReference>
<evidence type="ECO:0000259" key="2">
    <source>
        <dbReference type="PROSITE" id="PS50805"/>
    </source>
</evidence>
<dbReference type="Gene3D" id="6.10.140.140">
    <property type="match status" value="1"/>
</dbReference>
<dbReference type="InterPro" id="IPR036051">
    <property type="entry name" value="KRAB_dom_sf"/>
</dbReference>
<name>A0A8D2JNW6_SCIVU</name>
<evidence type="ECO:0000313" key="3">
    <source>
        <dbReference type="Ensembl" id="ENSSVLP00005023054.1"/>
    </source>
</evidence>
<protein>
    <recommendedName>
        <fullName evidence="2">KRAB domain-containing protein</fullName>
    </recommendedName>
</protein>
<dbReference type="InterPro" id="IPR050169">
    <property type="entry name" value="Krueppel_C2H2_ZnF"/>
</dbReference>
<feature type="region of interest" description="Disordered" evidence="1">
    <location>
        <begin position="51"/>
        <end position="72"/>
    </location>
</feature>
<accession>A0A8D2JNW6</accession>
<keyword evidence="4" id="KW-1185">Reference proteome</keyword>
<evidence type="ECO:0000313" key="4">
    <source>
        <dbReference type="Proteomes" id="UP000694564"/>
    </source>
</evidence>
<organism evidence="3 4">
    <name type="scientific">Sciurus vulgaris</name>
    <name type="common">Eurasian red squirrel</name>
    <dbReference type="NCBI Taxonomy" id="55149"/>
    <lineage>
        <taxon>Eukaryota</taxon>
        <taxon>Metazoa</taxon>
        <taxon>Chordata</taxon>
        <taxon>Craniata</taxon>
        <taxon>Vertebrata</taxon>
        <taxon>Euteleostomi</taxon>
        <taxon>Mammalia</taxon>
        <taxon>Eutheria</taxon>
        <taxon>Euarchontoglires</taxon>
        <taxon>Glires</taxon>
        <taxon>Rodentia</taxon>
        <taxon>Sciuromorpha</taxon>
        <taxon>Sciuridae</taxon>
        <taxon>Sciurinae</taxon>
        <taxon>Sciurini</taxon>
        <taxon>Sciurus</taxon>
    </lineage>
</organism>
<reference evidence="3" key="1">
    <citation type="submission" date="2025-08" db="UniProtKB">
        <authorList>
            <consortium name="Ensembl"/>
        </authorList>
    </citation>
    <scope>IDENTIFICATION</scope>
</reference>
<dbReference type="Proteomes" id="UP000694564">
    <property type="component" value="Chromosome 17"/>
</dbReference>